<accession>A0A2R6R0T3</accession>
<sequence length="296" mass="33803">MGKNEGRSLVAGGACFGKARGDRVRKTRECDDGESDRTELTPDLVGAVTSLCVIQRKKRMVRQRRASLNGLAFSHVPPPPARGIDRTRLRFLFQKELQTSDVNSLRRMIVPKKSAEAYLPALVEKEGFFISMDDMNGLHVWSFKFRYWPNNTSRMYVLENTGDFVNTHGLKQGDYMMLYQDYQNQNYVIRARKASEQDSYTDSAVDSYVPDEFEVNDSDQVIPMNFSAMDGTEMPFVYETTFSSDSETSYVYETTFSNDSIFDFWSGPMTYSSKVEPIGSFESIENLSLEELLLSF</sequence>
<dbReference type="OMA" id="GCFNINY"/>
<evidence type="ECO:0000256" key="5">
    <source>
        <dbReference type="ARBA" id="ARBA00023242"/>
    </source>
</evidence>
<dbReference type="PANTHER" id="PTHR31140:SF73">
    <property type="entry name" value="B3 DOMAIN-CONTAINING TRANSCRIPTION FACTOR FUS3"/>
    <property type="match status" value="1"/>
</dbReference>
<comment type="caution">
    <text evidence="7">The sequence shown here is derived from an EMBL/GenBank/DDBJ whole genome shotgun (WGS) entry which is preliminary data.</text>
</comment>
<dbReference type="SUPFAM" id="SSF101936">
    <property type="entry name" value="DNA-binding pseudobarrel domain"/>
    <property type="match status" value="1"/>
</dbReference>
<keyword evidence="4" id="KW-0804">Transcription</keyword>
<dbReference type="InterPro" id="IPR003340">
    <property type="entry name" value="B3_DNA-bd"/>
</dbReference>
<evidence type="ECO:0000259" key="6">
    <source>
        <dbReference type="PROSITE" id="PS50863"/>
    </source>
</evidence>
<dbReference type="GO" id="GO:0003677">
    <property type="term" value="F:DNA binding"/>
    <property type="evidence" value="ECO:0007669"/>
    <property type="project" value="UniProtKB-KW"/>
</dbReference>
<name>A0A2R6R0T3_ACTCC</name>
<dbReference type="Gramene" id="PSS18244">
    <property type="protein sequence ID" value="PSS18244"/>
    <property type="gene ID" value="CEY00_Acc04392"/>
</dbReference>
<evidence type="ECO:0000256" key="2">
    <source>
        <dbReference type="ARBA" id="ARBA00023015"/>
    </source>
</evidence>
<comment type="subcellular location">
    <subcellularLocation>
        <location evidence="1">Nucleus</location>
    </subcellularLocation>
</comment>
<dbReference type="PANTHER" id="PTHR31140">
    <property type="entry name" value="B3 DOMAIN-CONTAINING TRANSCRIPTION FACTOR ABI3"/>
    <property type="match status" value="1"/>
</dbReference>
<proteinExistence type="predicted"/>
<dbReference type="SMART" id="SM01019">
    <property type="entry name" value="B3"/>
    <property type="match status" value="1"/>
</dbReference>
<keyword evidence="8" id="KW-1185">Reference proteome</keyword>
<dbReference type="FunCoup" id="A0A2R6R0T3">
    <property type="interactions" value="191"/>
</dbReference>
<dbReference type="GO" id="GO:0005634">
    <property type="term" value="C:nucleus"/>
    <property type="evidence" value="ECO:0007669"/>
    <property type="project" value="UniProtKB-SubCell"/>
</dbReference>
<feature type="domain" description="TF-B3" evidence="6">
    <location>
        <begin position="93"/>
        <end position="195"/>
    </location>
</feature>
<dbReference type="InParanoid" id="A0A2R6R0T3"/>
<dbReference type="CDD" id="cd10017">
    <property type="entry name" value="B3_DNA"/>
    <property type="match status" value="1"/>
</dbReference>
<protein>
    <submittedName>
        <fullName evidence="7">B3 domain-containing transcription factor</fullName>
    </submittedName>
</protein>
<evidence type="ECO:0000256" key="4">
    <source>
        <dbReference type="ARBA" id="ARBA00023163"/>
    </source>
</evidence>
<evidence type="ECO:0000313" key="8">
    <source>
        <dbReference type="Proteomes" id="UP000241394"/>
    </source>
</evidence>
<dbReference type="STRING" id="1590841.A0A2R6R0T3"/>
<dbReference type="Gene3D" id="2.40.330.10">
    <property type="entry name" value="DNA-binding pseudobarrel domain"/>
    <property type="match status" value="1"/>
</dbReference>
<dbReference type="Pfam" id="PF02362">
    <property type="entry name" value="B3"/>
    <property type="match status" value="1"/>
</dbReference>
<evidence type="ECO:0000256" key="1">
    <source>
        <dbReference type="ARBA" id="ARBA00004123"/>
    </source>
</evidence>
<dbReference type="InterPro" id="IPR015300">
    <property type="entry name" value="DNA-bd_pseudobarrel_sf"/>
</dbReference>
<reference evidence="8" key="2">
    <citation type="journal article" date="2018" name="BMC Genomics">
        <title>A manually annotated Actinidia chinensis var. chinensis (kiwifruit) genome highlights the challenges associated with draft genomes and gene prediction in plants.</title>
        <authorList>
            <person name="Pilkington S.M."/>
            <person name="Crowhurst R."/>
            <person name="Hilario E."/>
            <person name="Nardozza S."/>
            <person name="Fraser L."/>
            <person name="Peng Y."/>
            <person name="Gunaseelan K."/>
            <person name="Simpson R."/>
            <person name="Tahir J."/>
            <person name="Deroles S.C."/>
            <person name="Templeton K."/>
            <person name="Luo Z."/>
            <person name="Davy M."/>
            <person name="Cheng C."/>
            <person name="McNeilage M."/>
            <person name="Scaglione D."/>
            <person name="Liu Y."/>
            <person name="Zhang Q."/>
            <person name="Datson P."/>
            <person name="De Silva N."/>
            <person name="Gardiner S.E."/>
            <person name="Bassett H."/>
            <person name="Chagne D."/>
            <person name="McCallum J."/>
            <person name="Dzierzon H."/>
            <person name="Deng C."/>
            <person name="Wang Y.Y."/>
            <person name="Barron L."/>
            <person name="Manako K."/>
            <person name="Bowen J."/>
            <person name="Foster T.M."/>
            <person name="Erridge Z.A."/>
            <person name="Tiffin H."/>
            <person name="Waite C.N."/>
            <person name="Davies K.M."/>
            <person name="Grierson E.P."/>
            <person name="Laing W.A."/>
            <person name="Kirk R."/>
            <person name="Chen X."/>
            <person name="Wood M."/>
            <person name="Montefiori M."/>
            <person name="Brummell D.A."/>
            <person name="Schwinn K.E."/>
            <person name="Catanach A."/>
            <person name="Fullerton C."/>
            <person name="Li D."/>
            <person name="Meiyalaghan S."/>
            <person name="Nieuwenhuizen N."/>
            <person name="Read N."/>
            <person name="Prakash R."/>
            <person name="Hunter D."/>
            <person name="Zhang H."/>
            <person name="McKenzie M."/>
            <person name="Knabel M."/>
            <person name="Harris A."/>
            <person name="Allan A.C."/>
            <person name="Gleave A."/>
            <person name="Chen A."/>
            <person name="Janssen B.J."/>
            <person name="Plunkett B."/>
            <person name="Ampomah-Dwamena C."/>
            <person name="Voogd C."/>
            <person name="Leif D."/>
            <person name="Lafferty D."/>
            <person name="Souleyre E.J.F."/>
            <person name="Varkonyi-Gasic E."/>
            <person name="Gambi F."/>
            <person name="Hanley J."/>
            <person name="Yao J.L."/>
            <person name="Cheung J."/>
            <person name="David K.M."/>
            <person name="Warren B."/>
            <person name="Marsh K."/>
            <person name="Snowden K.C."/>
            <person name="Lin-Wang K."/>
            <person name="Brian L."/>
            <person name="Martinez-Sanchez M."/>
            <person name="Wang M."/>
            <person name="Ileperuma N."/>
            <person name="Macnee N."/>
            <person name="Campin R."/>
            <person name="McAtee P."/>
            <person name="Drummond R.S.M."/>
            <person name="Espley R.V."/>
            <person name="Ireland H.S."/>
            <person name="Wu R."/>
            <person name="Atkinson R.G."/>
            <person name="Karunairetnam S."/>
            <person name="Bulley S."/>
            <person name="Chunkath S."/>
            <person name="Hanley Z."/>
            <person name="Storey R."/>
            <person name="Thrimawithana A.H."/>
            <person name="Thomson S."/>
            <person name="David C."/>
            <person name="Testolin R."/>
            <person name="Huang H."/>
            <person name="Hellens R.P."/>
            <person name="Schaffer R.J."/>
        </authorList>
    </citation>
    <scope>NUCLEOTIDE SEQUENCE [LARGE SCALE GENOMIC DNA]</scope>
    <source>
        <strain evidence="8">cv. Red5</strain>
    </source>
</reference>
<evidence type="ECO:0000313" key="7">
    <source>
        <dbReference type="EMBL" id="PSS18244.1"/>
    </source>
</evidence>
<gene>
    <name evidence="7" type="ORF">CEY00_Acc04392</name>
</gene>
<dbReference type="AlphaFoldDB" id="A0A2R6R0T3"/>
<keyword evidence="5" id="KW-0539">Nucleus</keyword>
<dbReference type="GO" id="GO:0003700">
    <property type="term" value="F:DNA-binding transcription factor activity"/>
    <property type="evidence" value="ECO:0007669"/>
    <property type="project" value="InterPro"/>
</dbReference>
<keyword evidence="2" id="KW-0805">Transcription regulation</keyword>
<evidence type="ECO:0000256" key="3">
    <source>
        <dbReference type="ARBA" id="ARBA00023125"/>
    </source>
</evidence>
<reference evidence="7 8" key="1">
    <citation type="submission" date="2017-07" db="EMBL/GenBank/DDBJ databases">
        <title>An improved, manually edited Actinidia chinensis var. chinensis (kiwifruit) genome highlights the challenges associated with draft genomes and gene prediction in plants.</title>
        <authorList>
            <person name="Pilkington S."/>
            <person name="Crowhurst R."/>
            <person name="Hilario E."/>
            <person name="Nardozza S."/>
            <person name="Fraser L."/>
            <person name="Peng Y."/>
            <person name="Gunaseelan K."/>
            <person name="Simpson R."/>
            <person name="Tahir J."/>
            <person name="Deroles S."/>
            <person name="Templeton K."/>
            <person name="Luo Z."/>
            <person name="Davy M."/>
            <person name="Cheng C."/>
            <person name="Mcneilage M."/>
            <person name="Scaglione D."/>
            <person name="Liu Y."/>
            <person name="Zhang Q."/>
            <person name="Datson P."/>
            <person name="De Silva N."/>
            <person name="Gardiner S."/>
            <person name="Bassett H."/>
            <person name="Chagne D."/>
            <person name="Mccallum J."/>
            <person name="Dzierzon H."/>
            <person name="Deng C."/>
            <person name="Wang Y.-Y."/>
            <person name="Barron N."/>
            <person name="Manako K."/>
            <person name="Bowen J."/>
            <person name="Foster T."/>
            <person name="Erridge Z."/>
            <person name="Tiffin H."/>
            <person name="Waite C."/>
            <person name="Davies K."/>
            <person name="Grierson E."/>
            <person name="Laing W."/>
            <person name="Kirk R."/>
            <person name="Chen X."/>
            <person name="Wood M."/>
            <person name="Montefiori M."/>
            <person name="Brummell D."/>
            <person name="Schwinn K."/>
            <person name="Catanach A."/>
            <person name="Fullerton C."/>
            <person name="Li D."/>
            <person name="Meiyalaghan S."/>
            <person name="Nieuwenhuizen N."/>
            <person name="Read N."/>
            <person name="Prakash R."/>
            <person name="Hunter D."/>
            <person name="Zhang H."/>
            <person name="Mckenzie M."/>
            <person name="Knabel M."/>
            <person name="Harris A."/>
            <person name="Allan A."/>
            <person name="Chen A."/>
            <person name="Janssen B."/>
            <person name="Plunkett B."/>
            <person name="Dwamena C."/>
            <person name="Voogd C."/>
            <person name="Leif D."/>
            <person name="Lafferty D."/>
            <person name="Souleyre E."/>
            <person name="Varkonyi-Gasic E."/>
            <person name="Gambi F."/>
            <person name="Hanley J."/>
            <person name="Yao J.-L."/>
            <person name="Cheung J."/>
            <person name="David K."/>
            <person name="Warren B."/>
            <person name="Marsh K."/>
            <person name="Snowden K."/>
            <person name="Lin-Wang K."/>
            <person name="Brian L."/>
            <person name="Martinez-Sanchez M."/>
            <person name="Wang M."/>
            <person name="Ileperuma N."/>
            <person name="Macnee N."/>
            <person name="Campin R."/>
            <person name="Mcatee P."/>
            <person name="Drummond R."/>
            <person name="Espley R."/>
            <person name="Ireland H."/>
            <person name="Wu R."/>
            <person name="Atkinson R."/>
            <person name="Karunairetnam S."/>
            <person name="Bulley S."/>
            <person name="Chunkath S."/>
            <person name="Hanley Z."/>
            <person name="Storey R."/>
            <person name="Thrimawithana A."/>
            <person name="Thomson S."/>
            <person name="David C."/>
            <person name="Testolin R."/>
        </authorList>
    </citation>
    <scope>NUCLEOTIDE SEQUENCE [LARGE SCALE GENOMIC DNA]</scope>
    <source>
        <strain evidence="8">cv. Red5</strain>
        <tissue evidence="7">Young leaf</tissue>
    </source>
</reference>
<dbReference type="InterPro" id="IPR044800">
    <property type="entry name" value="LEC2-like"/>
</dbReference>
<organism evidence="7 8">
    <name type="scientific">Actinidia chinensis var. chinensis</name>
    <name type="common">Chinese soft-hair kiwi</name>
    <dbReference type="NCBI Taxonomy" id="1590841"/>
    <lineage>
        <taxon>Eukaryota</taxon>
        <taxon>Viridiplantae</taxon>
        <taxon>Streptophyta</taxon>
        <taxon>Embryophyta</taxon>
        <taxon>Tracheophyta</taxon>
        <taxon>Spermatophyta</taxon>
        <taxon>Magnoliopsida</taxon>
        <taxon>eudicotyledons</taxon>
        <taxon>Gunneridae</taxon>
        <taxon>Pentapetalae</taxon>
        <taxon>asterids</taxon>
        <taxon>Ericales</taxon>
        <taxon>Actinidiaceae</taxon>
        <taxon>Actinidia</taxon>
    </lineage>
</organism>
<dbReference type="OrthoDB" id="757982at2759"/>
<dbReference type="EMBL" id="NKQK01000011">
    <property type="protein sequence ID" value="PSS18244.1"/>
    <property type="molecule type" value="Genomic_DNA"/>
</dbReference>
<dbReference type="PROSITE" id="PS50863">
    <property type="entry name" value="B3"/>
    <property type="match status" value="1"/>
</dbReference>
<keyword evidence="3" id="KW-0238">DNA-binding</keyword>
<dbReference type="Proteomes" id="UP000241394">
    <property type="component" value="Chromosome LG11"/>
</dbReference>